<dbReference type="GO" id="GO:0005737">
    <property type="term" value="C:cytoplasm"/>
    <property type="evidence" value="ECO:0007669"/>
    <property type="project" value="UniProtKB-SubCell"/>
</dbReference>
<evidence type="ECO:0000313" key="6">
    <source>
        <dbReference type="Proteomes" id="UP000500857"/>
    </source>
</evidence>
<dbReference type="InterPro" id="IPR029058">
    <property type="entry name" value="AB_hydrolase_fold"/>
</dbReference>
<proteinExistence type="inferred from homology"/>
<dbReference type="PANTHER" id="PTHR46197">
    <property type="entry name" value="PROTEIN ABHD14B-LIKE"/>
    <property type="match status" value="1"/>
</dbReference>
<evidence type="ECO:0000256" key="2">
    <source>
        <dbReference type="ARBA" id="ARBA00022490"/>
    </source>
</evidence>
<evidence type="ECO:0000313" key="5">
    <source>
        <dbReference type="EMBL" id="QIZ69885.1"/>
    </source>
</evidence>
<protein>
    <submittedName>
        <fullName evidence="5">Alpha/beta hydrolase</fullName>
    </submittedName>
</protein>
<dbReference type="InterPro" id="IPR000073">
    <property type="entry name" value="AB_hydrolase_1"/>
</dbReference>
<keyword evidence="5" id="KW-0378">Hydrolase</keyword>
<keyword evidence="6" id="KW-1185">Reference proteome</keyword>
<comment type="similarity">
    <text evidence="3">Belongs to the AB hydrolase superfamily. ABHD14 family.</text>
</comment>
<feature type="domain" description="AB hydrolase-1" evidence="4">
    <location>
        <begin position="28"/>
        <end position="110"/>
    </location>
</feature>
<gene>
    <name evidence="5" type="ORF">HCG48_04225</name>
</gene>
<dbReference type="KEGG" id="oxy:HCG48_04225"/>
<comment type="subcellular location">
    <subcellularLocation>
        <location evidence="1">Cytoplasm</location>
    </subcellularLocation>
</comment>
<sequence length="197" mass="21714">MSVRSQFLTFKNTRLHYLEVGAIAAKTVLFLHGASFKAQTWQELGTLQLLSDRGYRAIALDLPGYGQSETVNANPQTFLLDCLDLLKVEKTAVVSPSTSGRFSLPFLVGHGDRLFGFVAIAPVGIPNFIEKLQGNSVPTLAVWGSNDRIVSPEQADLLVKVMSNARKVIFKEAGHACYMRATDPFHEELLAFLERCT</sequence>
<dbReference type="EMBL" id="CP051167">
    <property type="protein sequence ID" value="QIZ69885.1"/>
    <property type="molecule type" value="Genomic_DNA"/>
</dbReference>
<dbReference type="GO" id="GO:0016787">
    <property type="term" value="F:hydrolase activity"/>
    <property type="evidence" value="ECO:0007669"/>
    <property type="project" value="UniProtKB-KW"/>
</dbReference>
<dbReference type="Gene3D" id="3.40.50.1820">
    <property type="entry name" value="alpha/beta hydrolase"/>
    <property type="match status" value="1"/>
</dbReference>
<dbReference type="RefSeq" id="WP_168568042.1">
    <property type="nucleotide sequence ID" value="NZ_CP051167.1"/>
</dbReference>
<evidence type="ECO:0000259" key="4">
    <source>
        <dbReference type="Pfam" id="PF12697"/>
    </source>
</evidence>
<dbReference type="PANTHER" id="PTHR46197:SF3">
    <property type="entry name" value="AB HYDROLASE-1 DOMAIN-CONTAINING PROTEIN"/>
    <property type="match status" value="1"/>
</dbReference>
<organism evidence="5 6">
    <name type="scientific">Oxynema aestuarii AP17</name>
    <dbReference type="NCBI Taxonomy" id="2064643"/>
    <lineage>
        <taxon>Bacteria</taxon>
        <taxon>Bacillati</taxon>
        <taxon>Cyanobacteriota</taxon>
        <taxon>Cyanophyceae</taxon>
        <taxon>Oscillatoriophycideae</taxon>
        <taxon>Oscillatoriales</taxon>
        <taxon>Oscillatoriaceae</taxon>
        <taxon>Oxynema</taxon>
        <taxon>Oxynema aestuarii</taxon>
    </lineage>
</organism>
<keyword evidence="2" id="KW-0963">Cytoplasm</keyword>
<name>A0A6H1TTX8_9CYAN</name>
<dbReference type="AlphaFoldDB" id="A0A6H1TTX8"/>
<evidence type="ECO:0000256" key="3">
    <source>
        <dbReference type="ARBA" id="ARBA00037942"/>
    </source>
</evidence>
<dbReference type="Proteomes" id="UP000500857">
    <property type="component" value="Chromosome"/>
</dbReference>
<accession>A0A6H1TTX8</accession>
<dbReference type="Pfam" id="PF12697">
    <property type="entry name" value="Abhydrolase_6"/>
    <property type="match status" value="1"/>
</dbReference>
<evidence type="ECO:0000256" key="1">
    <source>
        <dbReference type="ARBA" id="ARBA00004496"/>
    </source>
</evidence>
<dbReference type="SUPFAM" id="SSF53474">
    <property type="entry name" value="alpha/beta-Hydrolases"/>
    <property type="match status" value="1"/>
</dbReference>
<reference evidence="5 6" key="1">
    <citation type="submission" date="2020-04" db="EMBL/GenBank/DDBJ databases">
        <authorList>
            <person name="Basu S."/>
            <person name="Maruthanayagam V."/>
            <person name="Chakraborty S."/>
            <person name="Pramanik A."/>
            <person name="Mukherjee J."/>
            <person name="Brink B."/>
        </authorList>
    </citation>
    <scope>NUCLEOTIDE SEQUENCE [LARGE SCALE GENOMIC DNA]</scope>
    <source>
        <strain evidence="5 6">AP17</strain>
    </source>
</reference>